<gene>
    <name evidence="3" type="ORF">M5X09_14385</name>
</gene>
<evidence type="ECO:0000259" key="2">
    <source>
        <dbReference type="Pfam" id="PF07833"/>
    </source>
</evidence>
<feature type="signal peptide" evidence="1">
    <location>
        <begin position="1"/>
        <end position="19"/>
    </location>
</feature>
<feature type="chain" id="PRO_5047530431" evidence="1">
    <location>
        <begin position="20"/>
        <end position="382"/>
    </location>
</feature>
<name>A0ABT4DU07_9BACL</name>
<evidence type="ECO:0000256" key="1">
    <source>
        <dbReference type="SAM" id="SignalP"/>
    </source>
</evidence>
<reference evidence="3 4" key="1">
    <citation type="submission" date="2022-05" db="EMBL/GenBank/DDBJ databases">
        <title>Genome Sequencing of Bee-Associated Microbes.</title>
        <authorList>
            <person name="Dunlap C."/>
        </authorList>
    </citation>
    <scope>NUCLEOTIDE SEQUENCE [LARGE SCALE GENOMIC DNA]</scope>
    <source>
        <strain evidence="3 4">NRRL NRS-1438</strain>
    </source>
</reference>
<dbReference type="InterPro" id="IPR012854">
    <property type="entry name" value="Cu_amine_oxidase-like_N"/>
</dbReference>
<dbReference type="Pfam" id="PF07833">
    <property type="entry name" value="Cu_amine_oxidN1"/>
    <property type="match status" value="1"/>
</dbReference>
<dbReference type="SUPFAM" id="SSF55383">
    <property type="entry name" value="Copper amine oxidase, domain N"/>
    <property type="match status" value="1"/>
</dbReference>
<proteinExistence type="predicted"/>
<dbReference type="EMBL" id="JAMDLW010000019">
    <property type="protein sequence ID" value="MCY9520842.1"/>
    <property type="molecule type" value="Genomic_DNA"/>
</dbReference>
<sequence length="382" mass="43804">MKKIVAVAIAGTMSIAAFTGLTSNAYALQYDPAQRALEIVLDGSKIPFQDARPIMDTNSRTLVPLRAVSENLGAKVKWDGKRKKALIQKENTRIEMKVNDSTAYINGEATAFDSQMVMIGTNTFVPLRFVSEAFGTEVKFDKEAHYVYVKTPGVEKADVKLDEYGREIRTTNLPKNYKDYPYILKDIPNEMYEVPLHIEKGDEDKFMSPRQLLKEPHINRANVDAWKKKIEEYYGLILNVDYTNIDYNWAKQVRSYVNQLGEDQEMRTYVDEAIKNKIKVEGHLIAEPSILYNDGMDYRMRAKFKFRFTNFSKYKGLLYDTSFHLIENNNGKLPKYEKNVWYEGYVDVPLSSNMDGAKYTKSLMVDGGASLFLDNAIVKRGK</sequence>
<evidence type="ECO:0000313" key="3">
    <source>
        <dbReference type="EMBL" id="MCY9520842.1"/>
    </source>
</evidence>
<organism evidence="3 4">
    <name type="scientific">Paenibacillus apiarius</name>
    <dbReference type="NCBI Taxonomy" id="46240"/>
    <lineage>
        <taxon>Bacteria</taxon>
        <taxon>Bacillati</taxon>
        <taxon>Bacillota</taxon>
        <taxon>Bacilli</taxon>
        <taxon>Bacillales</taxon>
        <taxon>Paenibacillaceae</taxon>
        <taxon>Paenibacillus</taxon>
    </lineage>
</organism>
<dbReference type="InterPro" id="IPR036582">
    <property type="entry name" value="Mao_N_sf"/>
</dbReference>
<keyword evidence="1" id="KW-0732">Signal</keyword>
<protein>
    <submittedName>
        <fullName evidence="3">Copper amine oxidase N-terminal domain-containing protein</fullName>
    </submittedName>
</protein>
<accession>A0ABT4DU07</accession>
<comment type="caution">
    <text evidence="3">The sequence shown here is derived from an EMBL/GenBank/DDBJ whole genome shotgun (WGS) entry which is preliminary data.</text>
</comment>
<dbReference type="Gene3D" id="3.30.457.10">
    <property type="entry name" value="Copper amine oxidase-like, N-terminal domain"/>
    <property type="match status" value="1"/>
</dbReference>
<evidence type="ECO:0000313" key="4">
    <source>
        <dbReference type="Proteomes" id="UP001207626"/>
    </source>
</evidence>
<dbReference type="RefSeq" id="WP_176392938.1">
    <property type="nucleotide sequence ID" value="NZ_JAMDLV010000036.1"/>
</dbReference>
<keyword evidence="4" id="KW-1185">Reference proteome</keyword>
<feature type="domain" description="Copper amine oxidase-like N-terminal" evidence="2">
    <location>
        <begin position="41"/>
        <end position="148"/>
    </location>
</feature>
<dbReference type="Proteomes" id="UP001207626">
    <property type="component" value="Unassembled WGS sequence"/>
</dbReference>